<keyword evidence="3" id="KW-0547">Nucleotide-binding</keyword>
<dbReference type="InterPro" id="IPR027417">
    <property type="entry name" value="P-loop_NTPase"/>
</dbReference>
<accession>A0AAW9K7K1</accession>
<name>A0AAW9K7K1_CARML</name>
<dbReference type="InterPro" id="IPR003593">
    <property type="entry name" value="AAA+_ATPase"/>
</dbReference>
<dbReference type="SMART" id="SM00382">
    <property type="entry name" value="AAA"/>
    <property type="match status" value="1"/>
</dbReference>
<dbReference type="Pfam" id="PF00005">
    <property type="entry name" value="ABC_tran"/>
    <property type="match status" value="1"/>
</dbReference>
<organism evidence="6 7">
    <name type="scientific">Carnobacterium maltaromaticum</name>
    <name type="common">Carnobacterium piscicola</name>
    <dbReference type="NCBI Taxonomy" id="2751"/>
    <lineage>
        <taxon>Bacteria</taxon>
        <taxon>Bacillati</taxon>
        <taxon>Bacillota</taxon>
        <taxon>Bacilli</taxon>
        <taxon>Lactobacillales</taxon>
        <taxon>Carnobacteriaceae</taxon>
        <taxon>Carnobacterium</taxon>
    </lineage>
</organism>
<dbReference type="InterPro" id="IPR003439">
    <property type="entry name" value="ABC_transporter-like_ATP-bd"/>
</dbReference>
<evidence type="ECO:0000256" key="4">
    <source>
        <dbReference type="ARBA" id="ARBA00022840"/>
    </source>
</evidence>
<sequence length="244" mass="26814">MIQLKNINVSYFGHNALSDITTTIPTGQSIGIIGPNGAGKSTLLKSMLGVIKKDSGEVYINDQPISGFKKKIAYVAQRSEIDLTFPITVFDTVLTGTYPSLKLFVFPGKKEKERAKLALEKVGLSNLAKKQIGNLSGGQLQRVFIARALAQDADYYFLDEPFVGIDMVSEKIIIDILNELKAQGKTVLTVHHDLHKVVDYFDHLVILNKKLIVSDQIDKAFTAKFIQEAYGDSLGDIVIKGVEG</sequence>
<dbReference type="PANTHER" id="PTHR42734">
    <property type="entry name" value="METAL TRANSPORT SYSTEM ATP-BINDING PROTEIN TM_0124-RELATED"/>
    <property type="match status" value="1"/>
</dbReference>
<dbReference type="GO" id="GO:0005524">
    <property type="term" value="F:ATP binding"/>
    <property type="evidence" value="ECO:0007669"/>
    <property type="project" value="UniProtKB-KW"/>
</dbReference>
<keyword evidence="2" id="KW-0813">Transport</keyword>
<gene>
    <name evidence="6" type="ORF">RAK27_11220</name>
</gene>
<dbReference type="EMBL" id="JAVBVO010000003">
    <property type="protein sequence ID" value="MDZ5759231.1"/>
    <property type="molecule type" value="Genomic_DNA"/>
</dbReference>
<proteinExistence type="inferred from homology"/>
<evidence type="ECO:0000259" key="5">
    <source>
        <dbReference type="PROSITE" id="PS50893"/>
    </source>
</evidence>
<dbReference type="FunFam" id="3.40.50.300:FF:000134">
    <property type="entry name" value="Iron-enterobactin ABC transporter ATP-binding protein"/>
    <property type="match status" value="1"/>
</dbReference>
<evidence type="ECO:0000313" key="7">
    <source>
        <dbReference type="Proteomes" id="UP001290462"/>
    </source>
</evidence>
<dbReference type="PROSITE" id="PS50893">
    <property type="entry name" value="ABC_TRANSPORTER_2"/>
    <property type="match status" value="1"/>
</dbReference>
<comment type="similarity">
    <text evidence="1">Belongs to the ABC transporter superfamily.</text>
</comment>
<dbReference type="PANTHER" id="PTHR42734:SF5">
    <property type="entry name" value="IRON TRANSPORT SYSTEM ATP-BINDING PROTEIN HI_0361-RELATED"/>
    <property type="match status" value="1"/>
</dbReference>
<dbReference type="InterPro" id="IPR017871">
    <property type="entry name" value="ABC_transporter-like_CS"/>
</dbReference>
<dbReference type="SUPFAM" id="SSF52540">
    <property type="entry name" value="P-loop containing nucleoside triphosphate hydrolases"/>
    <property type="match status" value="1"/>
</dbReference>
<comment type="caution">
    <text evidence="6">The sequence shown here is derived from an EMBL/GenBank/DDBJ whole genome shotgun (WGS) entry which is preliminary data.</text>
</comment>
<reference evidence="6" key="1">
    <citation type="submission" date="2023-08" db="EMBL/GenBank/DDBJ databases">
        <title>Genomic characterization of piscicolin 126 produced by Carnobacterium maltaromaticum CM22 strain isolated from salmon (Salmo salar).</title>
        <authorList>
            <person name="Gonzalez-Gragera E."/>
            <person name="Garcia-Lopez J.D."/>
            <person name="Teso-Perez C."/>
            <person name="Gimenez-Hernandez I."/>
            <person name="Peralta-Sanchez J.M."/>
            <person name="Valdivia E."/>
            <person name="Montalban-Lopez M."/>
            <person name="Martin-Platero A.M."/>
            <person name="Banos A."/>
            <person name="Martinez-Bueno M."/>
        </authorList>
    </citation>
    <scope>NUCLEOTIDE SEQUENCE</scope>
    <source>
        <strain evidence="6">CM22</strain>
    </source>
</reference>
<dbReference type="RefSeq" id="WP_157456082.1">
    <property type="nucleotide sequence ID" value="NZ_CAJGUS010000044.1"/>
</dbReference>
<protein>
    <submittedName>
        <fullName evidence="6">Metal ABC transporter ATP-binding protein</fullName>
    </submittedName>
</protein>
<evidence type="ECO:0000256" key="2">
    <source>
        <dbReference type="ARBA" id="ARBA00022448"/>
    </source>
</evidence>
<dbReference type="PROSITE" id="PS00211">
    <property type="entry name" value="ABC_TRANSPORTER_1"/>
    <property type="match status" value="1"/>
</dbReference>
<dbReference type="AlphaFoldDB" id="A0AAW9K7K1"/>
<dbReference type="Gene3D" id="3.40.50.300">
    <property type="entry name" value="P-loop containing nucleotide triphosphate hydrolases"/>
    <property type="match status" value="1"/>
</dbReference>
<feature type="domain" description="ABC transporter" evidence="5">
    <location>
        <begin position="2"/>
        <end position="234"/>
    </location>
</feature>
<dbReference type="GO" id="GO:0016887">
    <property type="term" value="F:ATP hydrolysis activity"/>
    <property type="evidence" value="ECO:0007669"/>
    <property type="project" value="InterPro"/>
</dbReference>
<evidence type="ECO:0000313" key="6">
    <source>
        <dbReference type="EMBL" id="MDZ5759231.1"/>
    </source>
</evidence>
<keyword evidence="4 6" id="KW-0067">ATP-binding</keyword>
<evidence type="ECO:0000256" key="3">
    <source>
        <dbReference type="ARBA" id="ARBA00022741"/>
    </source>
</evidence>
<dbReference type="InterPro" id="IPR050153">
    <property type="entry name" value="Metal_Ion_Import_ABC"/>
</dbReference>
<dbReference type="Proteomes" id="UP001290462">
    <property type="component" value="Unassembled WGS sequence"/>
</dbReference>
<evidence type="ECO:0000256" key="1">
    <source>
        <dbReference type="ARBA" id="ARBA00005417"/>
    </source>
</evidence>
<dbReference type="CDD" id="cd03235">
    <property type="entry name" value="ABC_Metallic_Cations"/>
    <property type="match status" value="1"/>
</dbReference>